<comment type="caution">
    <text evidence="13">The sequence shown here is derived from an EMBL/GenBank/DDBJ whole genome shotgun (WGS) entry which is preliminary data.</text>
</comment>
<evidence type="ECO:0000256" key="9">
    <source>
        <dbReference type="ARBA" id="ARBA00023012"/>
    </source>
</evidence>
<feature type="transmembrane region" description="Helical" evidence="11">
    <location>
        <begin position="20"/>
        <end position="45"/>
    </location>
</feature>
<dbReference type="SUPFAM" id="SSF55874">
    <property type="entry name" value="ATPase domain of HSP90 chaperone/DNA topoisomerase II/histidine kinase"/>
    <property type="match status" value="1"/>
</dbReference>
<protein>
    <recommendedName>
        <fullName evidence="3">histidine kinase</fullName>
        <ecNumber evidence="3">2.7.13.3</ecNumber>
    </recommendedName>
</protein>
<keyword evidence="10 11" id="KW-0472">Membrane</keyword>
<dbReference type="Gene3D" id="1.10.287.130">
    <property type="match status" value="1"/>
</dbReference>
<dbReference type="PANTHER" id="PTHR45436">
    <property type="entry name" value="SENSOR HISTIDINE KINASE YKOH"/>
    <property type="match status" value="1"/>
</dbReference>
<dbReference type="SMART" id="SM00388">
    <property type="entry name" value="HisKA"/>
    <property type="match status" value="1"/>
</dbReference>
<keyword evidence="8 11" id="KW-1133">Transmembrane helix</keyword>
<dbReference type="InterPro" id="IPR005467">
    <property type="entry name" value="His_kinase_dom"/>
</dbReference>
<dbReference type="InterPro" id="IPR050428">
    <property type="entry name" value="TCS_sensor_his_kinase"/>
</dbReference>
<dbReference type="AlphaFoldDB" id="A0A8J3NDA3"/>
<evidence type="ECO:0000259" key="12">
    <source>
        <dbReference type="PROSITE" id="PS50109"/>
    </source>
</evidence>
<dbReference type="SUPFAM" id="SSF47384">
    <property type="entry name" value="Homodimeric domain of signal transducing histidine kinase"/>
    <property type="match status" value="1"/>
</dbReference>
<dbReference type="EC" id="2.7.13.3" evidence="3"/>
<keyword evidence="4" id="KW-0597">Phosphoprotein</keyword>
<dbReference type="CDD" id="cd00082">
    <property type="entry name" value="HisKA"/>
    <property type="match status" value="1"/>
</dbReference>
<dbReference type="GO" id="GO:0005886">
    <property type="term" value="C:plasma membrane"/>
    <property type="evidence" value="ECO:0007669"/>
    <property type="project" value="UniProtKB-SubCell"/>
</dbReference>
<evidence type="ECO:0000256" key="3">
    <source>
        <dbReference type="ARBA" id="ARBA00012438"/>
    </source>
</evidence>
<comment type="catalytic activity">
    <reaction evidence="1">
        <text>ATP + protein L-histidine = ADP + protein N-phospho-L-histidine.</text>
        <dbReference type="EC" id="2.7.13.3"/>
    </reaction>
</comment>
<evidence type="ECO:0000313" key="14">
    <source>
        <dbReference type="Proteomes" id="UP000612808"/>
    </source>
</evidence>
<dbReference type="Proteomes" id="UP000612808">
    <property type="component" value="Unassembled WGS sequence"/>
</dbReference>
<evidence type="ECO:0000256" key="4">
    <source>
        <dbReference type="ARBA" id="ARBA00022553"/>
    </source>
</evidence>
<dbReference type="Pfam" id="PF02518">
    <property type="entry name" value="HATPase_c"/>
    <property type="match status" value="1"/>
</dbReference>
<dbReference type="Pfam" id="PF00512">
    <property type="entry name" value="HisKA"/>
    <property type="match status" value="1"/>
</dbReference>
<dbReference type="PANTHER" id="PTHR45436:SF5">
    <property type="entry name" value="SENSOR HISTIDINE KINASE TRCS"/>
    <property type="match status" value="1"/>
</dbReference>
<evidence type="ECO:0000256" key="8">
    <source>
        <dbReference type="ARBA" id="ARBA00022989"/>
    </source>
</evidence>
<dbReference type="SMART" id="SM00387">
    <property type="entry name" value="HATPase_c"/>
    <property type="match status" value="1"/>
</dbReference>
<feature type="transmembrane region" description="Helical" evidence="11">
    <location>
        <begin position="148"/>
        <end position="170"/>
    </location>
</feature>
<dbReference type="RefSeq" id="WP_203657249.1">
    <property type="nucleotide sequence ID" value="NZ_BAAAZM010000006.1"/>
</dbReference>
<dbReference type="InterPro" id="IPR003594">
    <property type="entry name" value="HATPase_dom"/>
</dbReference>
<name>A0A8J3NDA3_9ACTN</name>
<dbReference type="InterPro" id="IPR036097">
    <property type="entry name" value="HisK_dim/P_sf"/>
</dbReference>
<sequence length="423" mass="44897">MRRRPVADGPEERLIRRGRWVLTGQIAAIITVVVLLVGAIAWGLMVRGQYVDGRRELAGSLSTASVTHPWPCVWMFERRGTTTLRTPAAPDALPVTTDLTAVSRQHPVLVARHRVGGIDYLVRTEWHPGRVAQATLDLRYQATERDRLYLALALAEVAGLLGALAGGRLLSGRAIRPLAEALRRQRSFVADASHELRTPLTQIHTRAQLLERRLHSGADPAVLAEDTARVVAGTRQFGEVLDDLLLAAQLGPDGAHPVPVDLAGLVREVAAAESARTDRRGLTLTVDVPESCPVTGVAASLRRVVNALVDNAIGHTPAGGTVTLTLAYDSGEVVLRVADDGVGLDPGEAERIFARFARGEHGAGRRFGLGLALVREVVTSHGGTIAAAGTPGRGATFTVRLPAAPVVAGAGRRSPALAQHRDG</sequence>
<evidence type="ECO:0000256" key="5">
    <source>
        <dbReference type="ARBA" id="ARBA00022679"/>
    </source>
</evidence>
<organism evidence="13 14">
    <name type="scientific">Actinocatenispora rupis</name>
    <dbReference type="NCBI Taxonomy" id="519421"/>
    <lineage>
        <taxon>Bacteria</taxon>
        <taxon>Bacillati</taxon>
        <taxon>Actinomycetota</taxon>
        <taxon>Actinomycetes</taxon>
        <taxon>Micromonosporales</taxon>
        <taxon>Micromonosporaceae</taxon>
        <taxon>Actinocatenispora</taxon>
    </lineage>
</organism>
<evidence type="ECO:0000256" key="10">
    <source>
        <dbReference type="ARBA" id="ARBA00023136"/>
    </source>
</evidence>
<dbReference type="EMBL" id="BOMB01000012">
    <property type="protein sequence ID" value="GID11279.1"/>
    <property type="molecule type" value="Genomic_DNA"/>
</dbReference>
<keyword evidence="6 11" id="KW-0812">Transmembrane</keyword>
<dbReference type="PROSITE" id="PS50109">
    <property type="entry name" value="HIS_KIN"/>
    <property type="match status" value="1"/>
</dbReference>
<keyword evidence="9" id="KW-0902">Two-component regulatory system</keyword>
<dbReference type="CDD" id="cd00075">
    <property type="entry name" value="HATPase"/>
    <property type="match status" value="1"/>
</dbReference>
<accession>A0A8J3NDA3</accession>
<dbReference type="PRINTS" id="PR00344">
    <property type="entry name" value="BCTRLSENSOR"/>
</dbReference>
<dbReference type="InterPro" id="IPR004358">
    <property type="entry name" value="Sig_transdc_His_kin-like_C"/>
</dbReference>
<evidence type="ECO:0000256" key="2">
    <source>
        <dbReference type="ARBA" id="ARBA00004236"/>
    </source>
</evidence>
<reference evidence="13" key="1">
    <citation type="submission" date="2021-01" db="EMBL/GenBank/DDBJ databases">
        <title>Whole genome shotgun sequence of Actinocatenispora rupis NBRC 107355.</title>
        <authorList>
            <person name="Komaki H."/>
            <person name="Tamura T."/>
        </authorList>
    </citation>
    <scope>NUCLEOTIDE SEQUENCE</scope>
    <source>
        <strain evidence="13">NBRC 107355</strain>
    </source>
</reference>
<keyword evidence="14" id="KW-1185">Reference proteome</keyword>
<proteinExistence type="predicted"/>
<evidence type="ECO:0000256" key="7">
    <source>
        <dbReference type="ARBA" id="ARBA00022777"/>
    </source>
</evidence>
<dbReference type="InterPro" id="IPR036890">
    <property type="entry name" value="HATPase_C_sf"/>
</dbReference>
<evidence type="ECO:0000313" key="13">
    <source>
        <dbReference type="EMBL" id="GID11279.1"/>
    </source>
</evidence>
<dbReference type="GO" id="GO:0000155">
    <property type="term" value="F:phosphorelay sensor kinase activity"/>
    <property type="evidence" value="ECO:0007669"/>
    <property type="project" value="InterPro"/>
</dbReference>
<comment type="subcellular location">
    <subcellularLocation>
        <location evidence="2">Cell membrane</location>
    </subcellularLocation>
</comment>
<feature type="transmembrane region" description="Helical" evidence="11">
    <location>
        <begin position="57"/>
        <end position="76"/>
    </location>
</feature>
<evidence type="ECO:0000256" key="11">
    <source>
        <dbReference type="SAM" id="Phobius"/>
    </source>
</evidence>
<keyword evidence="5" id="KW-0808">Transferase</keyword>
<dbReference type="InterPro" id="IPR003661">
    <property type="entry name" value="HisK_dim/P_dom"/>
</dbReference>
<keyword evidence="7 13" id="KW-0418">Kinase</keyword>
<gene>
    <name evidence="13" type="ORF">Aru02nite_21680</name>
</gene>
<evidence type="ECO:0000256" key="1">
    <source>
        <dbReference type="ARBA" id="ARBA00000085"/>
    </source>
</evidence>
<evidence type="ECO:0000256" key="6">
    <source>
        <dbReference type="ARBA" id="ARBA00022692"/>
    </source>
</evidence>
<feature type="domain" description="Histidine kinase" evidence="12">
    <location>
        <begin position="191"/>
        <end position="405"/>
    </location>
</feature>
<dbReference type="Gene3D" id="3.30.565.10">
    <property type="entry name" value="Histidine kinase-like ATPase, C-terminal domain"/>
    <property type="match status" value="1"/>
</dbReference>